<dbReference type="RefSeq" id="WP_280009520.1">
    <property type="nucleotide sequence ID" value="NZ_JAOCEK010000034.1"/>
</dbReference>
<evidence type="ECO:0000256" key="1">
    <source>
        <dbReference type="SAM" id="MobiDB-lite"/>
    </source>
</evidence>
<comment type="caution">
    <text evidence="2">The sequence shown here is derived from an EMBL/GenBank/DDBJ whole genome shotgun (WGS) entry which is preliminary data.</text>
</comment>
<evidence type="ECO:0000313" key="2">
    <source>
        <dbReference type="EMBL" id="MDH1337241.1"/>
    </source>
</evidence>
<evidence type="ECO:0000313" key="3">
    <source>
        <dbReference type="Proteomes" id="UP001161065"/>
    </source>
</evidence>
<protein>
    <submittedName>
        <fullName evidence="2">Uncharacterized protein</fullName>
    </submittedName>
</protein>
<proteinExistence type="predicted"/>
<dbReference type="Proteomes" id="UP001161065">
    <property type="component" value="Unassembled WGS sequence"/>
</dbReference>
<feature type="compositionally biased region" description="Polar residues" evidence="1">
    <location>
        <begin position="173"/>
        <end position="190"/>
    </location>
</feature>
<gene>
    <name evidence="2" type="ORF">N5D63_24170</name>
</gene>
<accession>A0AA42Q6I7</accession>
<reference evidence="2" key="1">
    <citation type="submission" date="2022-09" db="EMBL/GenBank/DDBJ databases">
        <title>Intensive care unit water sources are persistently colonized with multi-drug resistant bacteria and are the site of extensive horizontal gene transfer of antibiotic resistance genes.</title>
        <authorList>
            <person name="Diorio-Toth L."/>
        </authorList>
    </citation>
    <scope>NUCLEOTIDE SEQUENCE</scope>
    <source>
        <strain evidence="2">GD03832</strain>
    </source>
</reference>
<sequence>MRYQQLASLYIDGKTTEQEEEEFNALRQKVIAARADRERCILQVIKEVTQNNISLAELIRAGLELPNITDLYKESEILKAAKSINDNSPAKAVEPAKVKTTGKKREVKGYIKSIKNSDETGVWRAGPPSFFKAEGGFETYESGASIDQWLVDPEDSQSKIKLLKKLEEKSGKAPTQEQLGSITVESYQNG</sequence>
<dbReference type="AlphaFoldDB" id="A0AA42Q6I7"/>
<organism evidence="2 3">
    <name type="scientific">Comamonas thiooxydans</name>
    <dbReference type="NCBI Taxonomy" id="363952"/>
    <lineage>
        <taxon>Bacteria</taxon>
        <taxon>Pseudomonadati</taxon>
        <taxon>Pseudomonadota</taxon>
        <taxon>Betaproteobacteria</taxon>
        <taxon>Burkholderiales</taxon>
        <taxon>Comamonadaceae</taxon>
        <taxon>Comamonas</taxon>
    </lineage>
</organism>
<feature type="region of interest" description="Disordered" evidence="1">
    <location>
        <begin position="168"/>
        <end position="190"/>
    </location>
</feature>
<dbReference type="EMBL" id="JAOCEK010000034">
    <property type="protein sequence ID" value="MDH1337241.1"/>
    <property type="molecule type" value="Genomic_DNA"/>
</dbReference>
<name>A0AA42Q6I7_9BURK</name>